<reference evidence="1" key="1">
    <citation type="submission" date="2023-03" db="EMBL/GenBank/DDBJ databases">
        <title>Massive genome expansion in bonnet fungi (Mycena s.s.) driven by repeated elements and novel gene families across ecological guilds.</title>
        <authorList>
            <consortium name="Lawrence Berkeley National Laboratory"/>
            <person name="Harder C.B."/>
            <person name="Miyauchi S."/>
            <person name="Viragh M."/>
            <person name="Kuo A."/>
            <person name="Thoen E."/>
            <person name="Andreopoulos B."/>
            <person name="Lu D."/>
            <person name="Skrede I."/>
            <person name="Drula E."/>
            <person name="Henrissat B."/>
            <person name="Morin E."/>
            <person name="Kohler A."/>
            <person name="Barry K."/>
            <person name="LaButti K."/>
            <person name="Morin E."/>
            <person name="Salamov A."/>
            <person name="Lipzen A."/>
            <person name="Mereny Z."/>
            <person name="Hegedus B."/>
            <person name="Baldrian P."/>
            <person name="Stursova M."/>
            <person name="Weitz H."/>
            <person name="Taylor A."/>
            <person name="Grigoriev I.V."/>
            <person name="Nagy L.G."/>
            <person name="Martin F."/>
            <person name="Kauserud H."/>
        </authorList>
    </citation>
    <scope>NUCLEOTIDE SEQUENCE</scope>
    <source>
        <strain evidence="1">CBHHK182m</strain>
    </source>
</reference>
<evidence type="ECO:0000313" key="1">
    <source>
        <dbReference type="EMBL" id="KAJ7731888.1"/>
    </source>
</evidence>
<accession>A0AAD7I0K1</accession>
<name>A0AAD7I0K1_9AGAR</name>
<organism evidence="1 2">
    <name type="scientific">Mycena metata</name>
    <dbReference type="NCBI Taxonomy" id="1033252"/>
    <lineage>
        <taxon>Eukaryota</taxon>
        <taxon>Fungi</taxon>
        <taxon>Dikarya</taxon>
        <taxon>Basidiomycota</taxon>
        <taxon>Agaricomycotina</taxon>
        <taxon>Agaricomycetes</taxon>
        <taxon>Agaricomycetidae</taxon>
        <taxon>Agaricales</taxon>
        <taxon>Marasmiineae</taxon>
        <taxon>Mycenaceae</taxon>
        <taxon>Mycena</taxon>
    </lineage>
</organism>
<comment type="caution">
    <text evidence="1">The sequence shown here is derived from an EMBL/GenBank/DDBJ whole genome shotgun (WGS) entry which is preliminary data.</text>
</comment>
<gene>
    <name evidence="1" type="ORF">B0H16DRAFT_183928</name>
</gene>
<dbReference type="Proteomes" id="UP001215598">
    <property type="component" value="Unassembled WGS sequence"/>
</dbReference>
<dbReference type="EMBL" id="JARKIB010000149">
    <property type="protein sequence ID" value="KAJ7731888.1"/>
    <property type="molecule type" value="Genomic_DNA"/>
</dbReference>
<dbReference type="AlphaFoldDB" id="A0AAD7I0K1"/>
<proteinExistence type="predicted"/>
<evidence type="ECO:0000313" key="2">
    <source>
        <dbReference type="Proteomes" id="UP001215598"/>
    </source>
</evidence>
<sequence>MPILTAPWVDTRQACLSKAWYALWIASPVASGFSEDRRGLPSRFQLLKRASKAPYWLYTNITFPGDLNARDAPDDDVTKTVLPSKGSTARPGFYIPPTSFLSCCLPLTDRISDYDHAWLRPATLQQPFIATTTRLAPVHAALHDPGTGSPRWPLRYALGARARGPERVFAGARPPFSYTLH</sequence>
<protein>
    <submittedName>
        <fullName evidence="1">Uncharacterized protein</fullName>
    </submittedName>
</protein>
<keyword evidence="2" id="KW-1185">Reference proteome</keyword>